<dbReference type="InterPro" id="IPR009050">
    <property type="entry name" value="Globin-like_sf"/>
</dbReference>
<dbReference type="PROSITE" id="PS01033">
    <property type="entry name" value="GLOBIN"/>
    <property type="match status" value="1"/>
</dbReference>
<keyword evidence="3" id="KW-0479">Metal-binding</keyword>
<dbReference type="InterPro" id="IPR000971">
    <property type="entry name" value="Globin"/>
</dbReference>
<evidence type="ECO:0000313" key="7">
    <source>
        <dbReference type="EMBL" id="GAA2574366.1"/>
    </source>
</evidence>
<gene>
    <name evidence="7" type="ORF">GCM10010411_02770</name>
</gene>
<evidence type="ECO:0000313" key="8">
    <source>
        <dbReference type="Proteomes" id="UP001501509"/>
    </source>
</evidence>
<keyword evidence="8" id="KW-1185">Reference proteome</keyword>
<evidence type="ECO:0000256" key="4">
    <source>
        <dbReference type="ARBA" id="ARBA00023004"/>
    </source>
</evidence>
<keyword evidence="2 5" id="KW-0561">Oxygen transport</keyword>
<keyword evidence="4" id="KW-0408">Iron</keyword>
<dbReference type="PANTHER" id="PTHR43396">
    <property type="entry name" value="FLAVOHEMOPROTEIN"/>
    <property type="match status" value="1"/>
</dbReference>
<comment type="caution">
    <text evidence="7">The sequence shown here is derived from an EMBL/GenBank/DDBJ whole genome shotgun (WGS) entry which is preliminary data.</text>
</comment>
<keyword evidence="1 5" id="KW-0349">Heme</keyword>
<dbReference type="Pfam" id="PF00042">
    <property type="entry name" value="Globin"/>
    <property type="match status" value="1"/>
</dbReference>
<evidence type="ECO:0000256" key="1">
    <source>
        <dbReference type="ARBA" id="ARBA00022617"/>
    </source>
</evidence>
<name>A0ABN3PA46_9ACTN</name>
<evidence type="ECO:0000256" key="5">
    <source>
        <dbReference type="RuleBase" id="RU000356"/>
    </source>
</evidence>
<accession>A0ABN3PA46</accession>
<comment type="similarity">
    <text evidence="5">Belongs to the globin family.</text>
</comment>
<evidence type="ECO:0000256" key="2">
    <source>
        <dbReference type="ARBA" id="ARBA00022621"/>
    </source>
</evidence>
<reference evidence="7 8" key="1">
    <citation type="journal article" date="2019" name="Int. J. Syst. Evol. Microbiol.">
        <title>The Global Catalogue of Microorganisms (GCM) 10K type strain sequencing project: providing services to taxonomists for standard genome sequencing and annotation.</title>
        <authorList>
            <consortium name="The Broad Institute Genomics Platform"/>
            <consortium name="The Broad Institute Genome Sequencing Center for Infectious Disease"/>
            <person name="Wu L."/>
            <person name="Ma J."/>
        </authorList>
    </citation>
    <scope>NUCLEOTIDE SEQUENCE [LARGE SCALE GENOMIC DNA]</scope>
    <source>
        <strain evidence="7 8">JCM 6833</strain>
    </source>
</reference>
<dbReference type="EMBL" id="BAAATD010000001">
    <property type="protein sequence ID" value="GAA2574366.1"/>
    <property type="molecule type" value="Genomic_DNA"/>
</dbReference>
<feature type="domain" description="Globin" evidence="6">
    <location>
        <begin position="1"/>
        <end position="131"/>
    </location>
</feature>
<sequence length="139" mass="14833">MDPQRIKDNFALVGQNGEDVAAYFYSDLFERAPALRPMFPAAMAKQHEKLLGALSHIVSLVDDAPALVPFVQDLGRRHAGFGVANEHYPVVGASLLATLAHFSGPSWSDELEQDWAAAYGLVAQVMAEAAAGQGADQPA</sequence>
<protein>
    <submittedName>
        <fullName evidence="7">Globin family protein</fullName>
    </submittedName>
</protein>
<proteinExistence type="inferred from homology"/>
<dbReference type="InterPro" id="IPR012292">
    <property type="entry name" value="Globin/Proto"/>
</dbReference>
<dbReference type="SUPFAM" id="SSF46458">
    <property type="entry name" value="Globin-like"/>
    <property type="match status" value="1"/>
</dbReference>
<keyword evidence="5" id="KW-0813">Transport</keyword>
<dbReference type="PANTHER" id="PTHR43396:SF3">
    <property type="entry name" value="FLAVOHEMOPROTEIN"/>
    <property type="match status" value="1"/>
</dbReference>
<dbReference type="Proteomes" id="UP001501509">
    <property type="component" value="Unassembled WGS sequence"/>
</dbReference>
<dbReference type="Gene3D" id="1.10.490.10">
    <property type="entry name" value="Globins"/>
    <property type="match status" value="1"/>
</dbReference>
<evidence type="ECO:0000259" key="6">
    <source>
        <dbReference type="PROSITE" id="PS01033"/>
    </source>
</evidence>
<dbReference type="RefSeq" id="WP_344536875.1">
    <property type="nucleotide sequence ID" value="NZ_BAAATD010000001.1"/>
</dbReference>
<organism evidence="7 8">
    <name type="scientific">Actinomadura fulvescens</name>
    <dbReference type="NCBI Taxonomy" id="46160"/>
    <lineage>
        <taxon>Bacteria</taxon>
        <taxon>Bacillati</taxon>
        <taxon>Actinomycetota</taxon>
        <taxon>Actinomycetes</taxon>
        <taxon>Streptosporangiales</taxon>
        <taxon>Thermomonosporaceae</taxon>
        <taxon>Actinomadura</taxon>
    </lineage>
</organism>
<evidence type="ECO:0000256" key="3">
    <source>
        <dbReference type="ARBA" id="ARBA00022723"/>
    </source>
</evidence>